<evidence type="ECO:0000313" key="4">
    <source>
        <dbReference type="Proteomes" id="UP001164746"/>
    </source>
</evidence>
<sequence>MDVSYIVTLYAVIAAVLLTVVSAKTSFVKDLKTDVVFPPVNIQTITGIPEGHLRPLGWQRKPEGKVREEKEPLTAPTFYMRYVKNVRPVVLRSVLKHEPLNMTITVKKEVMNRAPHRTRRRMLLRKFLLDYMYENWYLASTVHEDMRAELPLPEAVSCGTFKERLTEAELWMSSGGTASLLHSHGDHNIHCVLDGRKDFILIDSKHQSVFNFEPTYPNSGSGHSPMDMDMINAYKHSQIAKTPWFAPSQAFESLDCEEEATKGKRRKKERKEKTDQSEATEGEKKKLSLADVPFIWTYSEGERHLSDRALVPSTLRRLLLLLMRDADQLHQDLFRHFYEDAHGHKTDLKPTPDEVFHLMTPNDSRTYLSRDEVKALANSRLQSVCDLLNGAKSRIRDEL</sequence>
<evidence type="ECO:0000259" key="2">
    <source>
        <dbReference type="Pfam" id="PF13621"/>
    </source>
</evidence>
<dbReference type="PANTHER" id="PTHR12461:SF53">
    <property type="entry name" value="JMJC DOMAIN-CONTAINING PROTEIN"/>
    <property type="match status" value="1"/>
</dbReference>
<dbReference type="Proteomes" id="UP001164746">
    <property type="component" value="Chromosome 10"/>
</dbReference>
<dbReference type="EMBL" id="CP111021">
    <property type="protein sequence ID" value="WAR16374.1"/>
    <property type="molecule type" value="Genomic_DNA"/>
</dbReference>
<evidence type="ECO:0000256" key="1">
    <source>
        <dbReference type="SAM" id="MobiDB-lite"/>
    </source>
</evidence>
<organism evidence="3 4">
    <name type="scientific">Mya arenaria</name>
    <name type="common">Soft-shell clam</name>
    <dbReference type="NCBI Taxonomy" id="6604"/>
    <lineage>
        <taxon>Eukaryota</taxon>
        <taxon>Metazoa</taxon>
        <taxon>Spiralia</taxon>
        <taxon>Lophotrochozoa</taxon>
        <taxon>Mollusca</taxon>
        <taxon>Bivalvia</taxon>
        <taxon>Autobranchia</taxon>
        <taxon>Heteroconchia</taxon>
        <taxon>Euheterodonta</taxon>
        <taxon>Imparidentia</taxon>
        <taxon>Neoheterodontei</taxon>
        <taxon>Myida</taxon>
        <taxon>Myoidea</taxon>
        <taxon>Myidae</taxon>
        <taxon>Mya</taxon>
    </lineage>
</organism>
<dbReference type="Gene3D" id="2.60.120.650">
    <property type="entry name" value="Cupin"/>
    <property type="match status" value="1"/>
</dbReference>
<dbReference type="PANTHER" id="PTHR12461">
    <property type="entry name" value="HYPOXIA-INDUCIBLE FACTOR 1 ALPHA INHIBITOR-RELATED"/>
    <property type="match status" value="1"/>
</dbReference>
<feature type="domain" description="Cupin-like" evidence="2">
    <location>
        <begin position="149"/>
        <end position="239"/>
    </location>
</feature>
<accession>A0ABY7F5B8</accession>
<feature type="region of interest" description="Disordered" evidence="1">
    <location>
        <begin position="257"/>
        <end position="284"/>
    </location>
</feature>
<dbReference type="InterPro" id="IPR041667">
    <property type="entry name" value="Cupin_8"/>
</dbReference>
<feature type="compositionally biased region" description="Basic and acidic residues" evidence="1">
    <location>
        <begin position="271"/>
        <end position="284"/>
    </location>
</feature>
<reference evidence="3" key="1">
    <citation type="submission" date="2022-11" db="EMBL/GenBank/DDBJ databases">
        <title>Centuries of genome instability and evolution in soft-shell clam transmissible cancer (bioRxiv).</title>
        <authorList>
            <person name="Hart S.F.M."/>
            <person name="Yonemitsu M.A."/>
            <person name="Giersch R.M."/>
            <person name="Beal B.F."/>
            <person name="Arriagada G."/>
            <person name="Davis B.W."/>
            <person name="Ostrander E.A."/>
            <person name="Goff S.P."/>
            <person name="Metzger M.J."/>
        </authorList>
    </citation>
    <scope>NUCLEOTIDE SEQUENCE</scope>
    <source>
        <strain evidence="3">MELC-2E11</strain>
        <tissue evidence="3">Siphon/mantle</tissue>
    </source>
</reference>
<protein>
    <recommendedName>
        <fullName evidence="2">Cupin-like domain-containing protein</fullName>
    </recommendedName>
</protein>
<evidence type="ECO:0000313" key="3">
    <source>
        <dbReference type="EMBL" id="WAR16374.1"/>
    </source>
</evidence>
<dbReference type="Pfam" id="PF13621">
    <property type="entry name" value="Cupin_8"/>
    <property type="match status" value="1"/>
</dbReference>
<name>A0ABY7F5B8_MYAAR</name>
<dbReference type="SUPFAM" id="SSF51197">
    <property type="entry name" value="Clavaminate synthase-like"/>
    <property type="match status" value="1"/>
</dbReference>
<gene>
    <name evidence="3" type="ORF">MAR_030968</name>
</gene>
<proteinExistence type="predicted"/>
<keyword evidence="4" id="KW-1185">Reference proteome</keyword>